<dbReference type="AlphaFoldDB" id="A0A9P6GL61"/>
<feature type="compositionally biased region" description="Polar residues" evidence="1">
    <location>
        <begin position="39"/>
        <end position="61"/>
    </location>
</feature>
<comment type="caution">
    <text evidence="3">The sequence shown here is derived from an EMBL/GenBank/DDBJ whole genome shotgun (WGS) entry which is preliminary data.</text>
</comment>
<feature type="chain" id="PRO_5040396119" evidence="2">
    <location>
        <begin position="30"/>
        <end position="141"/>
    </location>
</feature>
<name>A0A9P6GL61_9PLEO</name>
<dbReference type="OrthoDB" id="10563395at2759"/>
<sequence>MRRPSLRKTTLLSLLGLTTKSSTTTIASAQSTPSSTSLANLTSFSPSTETLVPTSTASDTETAPALPTSDFAFTVSLEQPTGNGTTLAGTGAGAGQTTSGARFSATGSNTAVVYMGEAVPTGYRKIGLAGALAGAAGVFMV</sequence>
<feature type="compositionally biased region" description="Low complexity" evidence="1">
    <location>
        <begin position="26"/>
        <end position="38"/>
    </location>
</feature>
<keyword evidence="2" id="KW-0732">Signal</keyword>
<feature type="region of interest" description="Disordered" evidence="1">
    <location>
        <begin position="26"/>
        <end position="65"/>
    </location>
</feature>
<dbReference type="Proteomes" id="UP000756921">
    <property type="component" value="Unassembled WGS sequence"/>
</dbReference>
<gene>
    <name evidence="3" type="ORF">PMIN01_06074</name>
</gene>
<reference evidence="3" key="1">
    <citation type="journal article" date="2020" name="Mol. Plant Microbe Interact.">
        <title>Genome Sequence of the Biocontrol Agent Coniothyrium minitans strain Conio (IMI 134523).</title>
        <authorList>
            <person name="Patel D."/>
            <person name="Shittu T.A."/>
            <person name="Baroncelli R."/>
            <person name="Muthumeenakshi S."/>
            <person name="Osborne T.H."/>
            <person name="Janganan T.K."/>
            <person name="Sreenivasaprasad S."/>
        </authorList>
    </citation>
    <scope>NUCLEOTIDE SEQUENCE</scope>
    <source>
        <strain evidence="3">Conio</strain>
    </source>
</reference>
<accession>A0A9P6GL61</accession>
<protein>
    <submittedName>
        <fullName evidence="3">Uncharacterized protein</fullName>
    </submittedName>
</protein>
<evidence type="ECO:0000256" key="1">
    <source>
        <dbReference type="SAM" id="MobiDB-lite"/>
    </source>
</evidence>
<dbReference type="EMBL" id="WJXW01000005">
    <property type="protein sequence ID" value="KAF9736159.1"/>
    <property type="molecule type" value="Genomic_DNA"/>
</dbReference>
<evidence type="ECO:0000313" key="4">
    <source>
        <dbReference type="Proteomes" id="UP000756921"/>
    </source>
</evidence>
<keyword evidence="4" id="KW-1185">Reference proteome</keyword>
<evidence type="ECO:0000313" key="3">
    <source>
        <dbReference type="EMBL" id="KAF9736159.1"/>
    </source>
</evidence>
<organism evidence="3 4">
    <name type="scientific">Paraphaeosphaeria minitans</name>
    <dbReference type="NCBI Taxonomy" id="565426"/>
    <lineage>
        <taxon>Eukaryota</taxon>
        <taxon>Fungi</taxon>
        <taxon>Dikarya</taxon>
        <taxon>Ascomycota</taxon>
        <taxon>Pezizomycotina</taxon>
        <taxon>Dothideomycetes</taxon>
        <taxon>Pleosporomycetidae</taxon>
        <taxon>Pleosporales</taxon>
        <taxon>Massarineae</taxon>
        <taxon>Didymosphaeriaceae</taxon>
        <taxon>Paraphaeosphaeria</taxon>
    </lineage>
</organism>
<proteinExistence type="predicted"/>
<feature type="signal peptide" evidence="2">
    <location>
        <begin position="1"/>
        <end position="29"/>
    </location>
</feature>
<evidence type="ECO:0000256" key="2">
    <source>
        <dbReference type="SAM" id="SignalP"/>
    </source>
</evidence>